<organism evidence="7 8">
    <name type="scientific">Piloderma croceum (strain F 1598)</name>
    <dbReference type="NCBI Taxonomy" id="765440"/>
    <lineage>
        <taxon>Eukaryota</taxon>
        <taxon>Fungi</taxon>
        <taxon>Dikarya</taxon>
        <taxon>Basidiomycota</taxon>
        <taxon>Agaricomycotina</taxon>
        <taxon>Agaricomycetes</taxon>
        <taxon>Agaricomycetidae</taxon>
        <taxon>Atheliales</taxon>
        <taxon>Atheliaceae</taxon>
        <taxon>Piloderma</taxon>
    </lineage>
</organism>
<name>A0A0C3F705_PILCF</name>
<keyword evidence="8" id="KW-1185">Reference proteome</keyword>
<evidence type="ECO:0000256" key="4">
    <source>
        <dbReference type="ARBA" id="ARBA00023002"/>
    </source>
</evidence>
<accession>A0A0C3F705</accession>
<dbReference type="EMBL" id="KN833045">
    <property type="protein sequence ID" value="KIM75596.1"/>
    <property type="molecule type" value="Genomic_DNA"/>
</dbReference>
<evidence type="ECO:0000256" key="5">
    <source>
        <dbReference type="ARBA" id="ARBA00023004"/>
    </source>
</evidence>
<protein>
    <recommendedName>
        <fullName evidence="6">2OGFeDO JBP1/TET oxygenase domain-containing protein</fullName>
    </recommendedName>
</protein>
<dbReference type="GO" id="GO:0046872">
    <property type="term" value="F:metal ion binding"/>
    <property type="evidence" value="ECO:0007669"/>
    <property type="project" value="UniProtKB-KW"/>
</dbReference>
<keyword evidence="4" id="KW-0560">Oxidoreductase</keyword>
<keyword evidence="2" id="KW-0479">Metal-binding</keyword>
<gene>
    <name evidence="7" type="ORF">PILCRDRAFT_78735</name>
</gene>
<keyword evidence="3" id="KW-0223">Dioxygenase</keyword>
<dbReference type="HOGENOM" id="CLU_039070_4_1_1"/>
<reference evidence="8" key="2">
    <citation type="submission" date="2015-01" db="EMBL/GenBank/DDBJ databases">
        <title>Evolutionary Origins and Diversification of the Mycorrhizal Mutualists.</title>
        <authorList>
            <consortium name="DOE Joint Genome Institute"/>
            <consortium name="Mycorrhizal Genomics Consortium"/>
            <person name="Kohler A."/>
            <person name="Kuo A."/>
            <person name="Nagy L.G."/>
            <person name="Floudas D."/>
            <person name="Copeland A."/>
            <person name="Barry K.W."/>
            <person name="Cichocki N."/>
            <person name="Veneault-Fourrey C."/>
            <person name="LaButti K."/>
            <person name="Lindquist E.A."/>
            <person name="Lipzen A."/>
            <person name="Lundell T."/>
            <person name="Morin E."/>
            <person name="Murat C."/>
            <person name="Riley R."/>
            <person name="Ohm R."/>
            <person name="Sun H."/>
            <person name="Tunlid A."/>
            <person name="Henrissat B."/>
            <person name="Grigoriev I.V."/>
            <person name="Hibbett D.S."/>
            <person name="Martin F."/>
        </authorList>
    </citation>
    <scope>NUCLEOTIDE SEQUENCE [LARGE SCALE GENOMIC DNA]</scope>
    <source>
        <strain evidence="8">F 1598</strain>
    </source>
</reference>
<evidence type="ECO:0000256" key="1">
    <source>
        <dbReference type="ARBA" id="ARBA00001954"/>
    </source>
</evidence>
<evidence type="ECO:0000256" key="2">
    <source>
        <dbReference type="ARBA" id="ARBA00022723"/>
    </source>
</evidence>
<dbReference type="GO" id="GO:0051213">
    <property type="term" value="F:dioxygenase activity"/>
    <property type="evidence" value="ECO:0007669"/>
    <property type="project" value="UniProtKB-KW"/>
</dbReference>
<reference evidence="7 8" key="1">
    <citation type="submission" date="2014-04" db="EMBL/GenBank/DDBJ databases">
        <authorList>
            <consortium name="DOE Joint Genome Institute"/>
            <person name="Kuo A."/>
            <person name="Tarkka M."/>
            <person name="Buscot F."/>
            <person name="Kohler A."/>
            <person name="Nagy L.G."/>
            <person name="Floudas D."/>
            <person name="Copeland A."/>
            <person name="Barry K.W."/>
            <person name="Cichocki N."/>
            <person name="Veneault-Fourrey C."/>
            <person name="LaButti K."/>
            <person name="Lindquist E.A."/>
            <person name="Lipzen A."/>
            <person name="Lundell T."/>
            <person name="Morin E."/>
            <person name="Murat C."/>
            <person name="Sun H."/>
            <person name="Tunlid A."/>
            <person name="Henrissat B."/>
            <person name="Grigoriev I.V."/>
            <person name="Hibbett D.S."/>
            <person name="Martin F."/>
            <person name="Nordberg H.P."/>
            <person name="Cantor M.N."/>
            <person name="Hua S.X."/>
        </authorList>
    </citation>
    <scope>NUCLEOTIDE SEQUENCE [LARGE SCALE GENOMIC DNA]</scope>
    <source>
        <strain evidence="7 8">F 1598</strain>
    </source>
</reference>
<dbReference type="InterPro" id="IPR024779">
    <property type="entry name" value="2OGFeDO_JBP1/TET_oxygenase_dom"/>
</dbReference>
<evidence type="ECO:0000259" key="6">
    <source>
        <dbReference type="Pfam" id="PF12851"/>
    </source>
</evidence>
<dbReference type="InParanoid" id="A0A0C3F705"/>
<feature type="domain" description="2OGFeDO JBP1/TET oxygenase" evidence="6">
    <location>
        <begin position="131"/>
        <end position="250"/>
    </location>
</feature>
<sequence length="277" mass="30793">MNIAKHFKILTLGHLDEPATIVDRHGHIMGWHLPEILISARVVTIFALFILLRLGCSYDLVTSMNSTRGRSSFANRLFGAGTMDFSPGWFQRLHDKLTDRLYVSTDLRSEAAGDFLRSTYSLSVLCNAMTALVASQQYDSGQAAIQKIKDGKELDSLHPNLGYWHSIWSGFSLIVNRMTVFHRDPGASAPCFDLLISGGTHSDCKLELPDIGATLSYDPGTGVFVTGRVLRHGVKSWSGGERICLAHFMKDIVHDRLGQPRPEWTNIDDFLEIAFVA</sequence>
<evidence type="ECO:0000256" key="3">
    <source>
        <dbReference type="ARBA" id="ARBA00022964"/>
    </source>
</evidence>
<dbReference type="Proteomes" id="UP000054166">
    <property type="component" value="Unassembled WGS sequence"/>
</dbReference>
<dbReference type="Pfam" id="PF12851">
    <property type="entry name" value="Tet_JBP"/>
    <property type="match status" value="1"/>
</dbReference>
<comment type="cofactor">
    <cofactor evidence="1">
        <name>Fe(2+)</name>
        <dbReference type="ChEBI" id="CHEBI:29033"/>
    </cofactor>
</comment>
<dbReference type="Gene3D" id="3.60.130.30">
    <property type="match status" value="1"/>
</dbReference>
<evidence type="ECO:0000313" key="7">
    <source>
        <dbReference type="EMBL" id="KIM75596.1"/>
    </source>
</evidence>
<keyword evidence="5" id="KW-0408">Iron</keyword>
<dbReference type="AlphaFoldDB" id="A0A0C3F705"/>
<evidence type="ECO:0000313" key="8">
    <source>
        <dbReference type="Proteomes" id="UP000054166"/>
    </source>
</evidence>
<proteinExistence type="predicted"/>
<dbReference type="OrthoDB" id="3200752at2759"/>